<organism evidence="2 3">
    <name type="scientific">Ferrimonas aestuarii</name>
    <dbReference type="NCBI Taxonomy" id="2569539"/>
    <lineage>
        <taxon>Bacteria</taxon>
        <taxon>Pseudomonadati</taxon>
        <taxon>Pseudomonadota</taxon>
        <taxon>Gammaproteobacteria</taxon>
        <taxon>Alteromonadales</taxon>
        <taxon>Ferrimonadaceae</taxon>
        <taxon>Ferrimonas</taxon>
    </lineage>
</organism>
<reference evidence="2 3" key="1">
    <citation type="submission" date="2019-04" db="EMBL/GenBank/DDBJ databases">
        <authorList>
            <person name="Hwang J.C."/>
        </authorList>
    </citation>
    <scope>NUCLEOTIDE SEQUENCE [LARGE SCALE GENOMIC DNA]</scope>
    <source>
        <strain evidence="2 3">IMCC35002</strain>
    </source>
</reference>
<evidence type="ECO:0000313" key="3">
    <source>
        <dbReference type="Proteomes" id="UP000305675"/>
    </source>
</evidence>
<dbReference type="RefSeq" id="WP_136864150.1">
    <property type="nucleotide sequence ID" value="NZ_SWCJ01000012.1"/>
</dbReference>
<dbReference type="OrthoDB" id="9791537at2"/>
<keyword evidence="3" id="KW-1185">Reference proteome</keyword>
<evidence type="ECO:0000259" key="1">
    <source>
        <dbReference type="Pfam" id="PF00717"/>
    </source>
</evidence>
<dbReference type="AlphaFoldDB" id="A0A4U1BQ92"/>
<dbReference type="InterPro" id="IPR036286">
    <property type="entry name" value="LexA/Signal_pep-like_sf"/>
</dbReference>
<dbReference type="EMBL" id="SWCJ01000012">
    <property type="protein sequence ID" value="TKB53283.1"/>
    <property type="molecule type" value="Genomic_DNA"/>
</dbReference>
<dbReference type="SUPFAM" id="SSF51306">
    <property type="entry name" value="LexA/Signal peptidase"/>
    <property type="match status" value="1"/>
</dbReference>
<dbReference type="InterPro" id="IPR015927">
    <property type="entry name" value="Peptidase_S24_S26A/B/C"/>
</dbReference>
<accession>A0A4U1BQ92</accession>
<comment type="caution">
    <text evidence="2">The sequence shown here is derived from an EMBL/GenBank/DDBJ whole genome shotgun (WGS) entry which is preliminary data.</text>
</comment>
<protein>
    <recommendedName>
        <fullName evidence="1">Peptidase S24/S26A/S26B/S26C domain-containing protein</fullName>
    </recommendedName>
</protein>
<dbReference type="Proteomes" id="UP000305675">
    <property type="component" value="Unassembled WGS sequence"/>
</dbReference>
<dbReference type="Pfam" id="PF00717">
    <property type="entry name" value="Peptidase_S24"/>
    <property type="match status" value="1"/>
</dbReference>
<sequence length="219" mass="24685">MLMNKKMRIEQIRLANVKKIIEERFDGVQVRFCEAINRKPQQISRYIKGKTKLGGELARHIEKELDLPDGCLDSTESIDDNLDRTSAALKQYFSDFVVRPLIRWSDINSHLEGIALEDKKAYPIPGKASDKAFVLEVQNNNISTIASPGDLVGIDPEASVSIGDYVLVKVENDLPMLARYFRSSSSKALISIDTSPVQYETEDYEIIGKVLIAVKQFSY</sequence>
<proteinExistence type="predicted"/>
<evidence type="ECO:0000313" key="2">
    <source>
        <dbReference type="EMBL" id="TKB53283.1"/>
    </source>
</evidence>
<name>A0A4U1BQ92_9GAMM</name>
<feature type="domain" description="Peptidase S24/S26A/S26B/S26C" evidence="1">
    <location>
        <begin position="127"/>
        <end position="210"/>
    </location>
</feature>
<dbReference type="Gene3D" id="2.10.109.10">
    <property type="entry name" value="Umud Fragment, subunit A"/>
    <property type="match status" value="1"/>
</dbReference>
<gene>
    <name evidence="2" type="ORF">FCL42_14520</name>
</gene>